<dbReference type="Pfam" id="PF05713">
    <property type="entry name" value="MobC"/>
    <property type="match status" value="1"/>
</dbReference>
<gene>
    <name evidence="3" type="ORF">SLAV_05810</name>
</gene>
<sequence>MPDPIAATEGGPQPGEENPPSSAPRTRPRLRQHEHRDHVRSIRLTRHELDDIQRAAEAVGLKTAGFLADAAVAVARAQGGPKTWLLDQRGLVAELMSASTQLARVGNNLNQIARVLNSGGHADYADEVVRRVLRAASRVEAAATQIAKR</sequence>
<dbReference type="EMBL" id="CP024985">
    <property type="protein sequence ID" value="ATZ23067.1"/>
    <property type="molecule type" value="Genomic_DNA"/>
</dbReference>
<evidence type="ECO:0000256" key="1">
    <source>
        <dbReference type="SAM" id="MobiDB-lite"/>
    </source>
</evidence>
<reference evidence="3 4" key="1">
    <citation type="submission" date="2017-11" db="EMBL/GenBank/DDBJ databases">
        <title>Complete genome sequence of Streptomyces lavendulae subsp. lavendulae CCM 3239 (formerly 'Streptomyces aureofaciens CCM 3239'), the producer of the angucycline-type antibiotic auricin.</title>
        <authorList>
            <person name="Busche T."/>
            <person name="Novakova R."/>
            <person name="Al'Dilaimi A."/>
            <person name="Homerova D."/>
            <person name="Feckova L."/>
            <person name="Rezuchova B."/>
            <person name="Mingyar E."/>
            <person name="Csolleiova D."/>
            <person name="Bekeova C."/>
            <person name="Winkler A."/>
            <person name="Sevcikova B."/>
            <person name="Kalinowski J."/>
            <person name="Kormanec J."/>
            <person name="Ruckert C."/>
        </authorList>
    </citation>
    <scope>NUCLEOTIDE SEQUENCE [LARGE SCALE GENOMIC DNA]</scope>
    <source>
        <strain evidence="3 4">CCM 3239</strain>
    </source>
</reference>
<dbReference type="InterPro" id="IPR008687">
    <property type="entry name" value="MobC"/>
</dbReference>
<feature type="domain" description="Bacterial mobilisation" evidence="2">
    <location>
        <begin position="101"/>
        <end position="140"/>
    </location>
</feature>
<organism evidence="3 4">
    <name type="scientific">Streptomyces lavendulae subsp. lavendulae</name>
    <dbReference type="NCBI Taxonomy" id="58340"/>
    <lineage>
        <taxon>Bacteria</taxon>
        <taxon>Bacillati</taxon>
        <taxon>Actinomycetota</taxon>
        <taxon>Actinomycetes</taxon>
        <taxon>Kitasatosporales</taxon>
        <taxon>Streptomycetaceae</taxon>
        <taxon>Streptomyces</taxon>
    </lineage>
</organism>
<protein>
    <submittedName>
        <fullName evidence="3">Bacterial mobilization protein (MobC)</fullName>
    </submittedName>
</protein>
<proteinExistence type="predicted"/>
<evidence type="ECO:0000313" key="4">
    <source>
        <dbReference type="Proteomes" id="UP000231791"/>
    </source>
</evidence>
<name>A0A2K8P8J7_STRLA</name>
<evidence type="ECO:0000313" key="3">
    <source>
        <dbReference type="EMBL" id="ATZ23067.1"/>
    </source>
</evidence>
<keyword evidence="4" id="KW-1185">Reference proteome</keyword>
<accession>A0A2K8P8J7</accession>
<dbReference type="RefSeq" id="WP_234333585.1">
    <property type="nucleotide sequence ID" value="NZ_CP024985.1"/>
</dbReference>
<dbReference type="KEGG" id="slx:SLAV_05810"/>
<dbReference type="GeneID" id="49382283"/>
<dbReference type="Proteomes" id="UP000231791">
    <property type="component" value="Chromosome"/>
</dbReference>
<dbReference type="AlphaFoldDB" id="A0A2K8P8J7"/>
<feature type="compositionally biased region" description="Low complexity" evidence="1">
    <location>
        <begin position="9"/>
        <end position="20"/>
    </location>
</feature>
<evidence type="ECO:0000259" key="2">
    <source>
        <dbReference type="Pfam" id="PF05713"/>
    </source>
</evidence>
<feature type="region of interest" description="Disordered" evidence="1">
    <location>
        <begin position="1"/>
        <end position="42"/>
    </location>
</feature>